<dbReference type="InterPro" id="IPR011008">
    <property type="entry name" value="Dimeric_a/b-barrel"/>
</dbReference>
<gene>
    <name evidence="3" type="primary">NECAB2</name>
</gene>
<dbReference type="GO" id="GO:0042984">
    <property type="term" value="P:regulation of amyloid precursor protein biosynthetic process"/>
    <property type="evidence" value="ECO:0007669"/>
    <property type="project" value="TreeGrafter"/>
</dbReference>
<feature type="region of interest" description="Disordered" evidence="1">
    <location>
        <begin position="285"/>
        <end position="308"/>
    </location>
</feature>
<dbReference type="Proteomes" id="UP000694412">
    <property type="component" value="Chromosome 11"/>
</dbReference>
<proteinExistence type="predicted"/>
<dbReference type="PANTHER" id="PTHR12178">
    <property type="entry name" value="EF-HAND DOMAIN-CONTAINING PROTEIN"/>
    <property type="match status" value="1"/>
</dbReference>
<keyword evidence="4" id="KW-1185">Reference proteome</keyword>
<feature type="domain" description="ABM" evidence="2">
    <location>
        <begin position="348"/>
        <end position="436"/>
    </location>
</feature>
<name>A0A8C2SQR0_COTJA</name>
<sequence length="475" mass="51569">MTSLAFWAVGSEPILGFLARILKSCSGRELRGVLGPPPQNLRAGQSEEAGTRPWPRCGGGGREGGGGGGSPGSGTRPGGAMCEQAARYCRAGVHRLLRKPAPALRGLDGLLRWVGARMSDKGVADRELLSSGASAQRKGTSVILDMMESCPWRSSRPFFLMGHSTRRNLRNSSTPLTQTTQNYFADHMGDYEDVLASLETLNLSILKAMDYTKRVYESGSNVDQFVTRFLLKETANQTQSLLSSVESAVDAIDEQTNPSRQCPGPAGLALTEPWYNSPVPSYAPPARIVPQGHGKSSQSGAPEPRQDGLEGQIGRLAALISRLEDKTLWFDLHQRLSDSESTACMYLLLVRDEMTVSHKHLGEFCSSLKQYLKSVAGMRECFHVTAVKLPDGVTFIVYEFWETEDDWKRHLQSATCKDFQHVKVDALSQPEAISSVAVPGRTRGRGTKQPLGSGEQSGWCSWGGMCAAVTLGDSS</sequence>
<reference evidence="3" key="3">
    <citation type="submission" date="2025-09" db="UniProtKB">
        <authorList>
            <consortium name="Ensembl"/>
        </authorList>
    </citation>
    <scope>IDENTIFICATION</scope>
</reference>
<organism evidence="3 4">
    <name type="scientific">Coturnix japonica</name>
    <name type="common">Japanese quail</name>
    <name type="synonym">Coturnix coturnix japonica</name>
    <dbReference type="NCBI Taxonomy" id="93934"/>
    <lineage>
        <taxon>Eukaryota</taxon>
        <taxon>Metazoa</taxon>
        <taxon>Chordata</taxon>
        <taxon>Craniata</taxon>
        <taxon>Vertebrata</taxon>
        <taxon>Euteleostomi</taxon>
        <taxon>Archelosauria</taxon>
        <taxon>Archosauria</taxon>
        <taxon>Dinosauria</taxon>
        <taxon>Saurischia</taxon>
        <taxon>Theropoda</taxon>
        <taxon>Coelurosauria</taxon>
        <taxon>Aves</taxon>
        <taxon>Neognathae</taxon>
        <taxon>Galloanserae</taxon>
        <taxon>Galliformes</taxon>
        <taxon>Phasianidae</taxon>
        <taxon>Perdicinae</taxon>
        <taxon>Coturnix</taxon>
    </lineage>
</organism>
<dbReference type="FunFam" id="3.30.70.100:FF:000028">
    <property type="entry name" value="N-terminal EF-hand calcium-binding protein 2"/>
    <property type="match status" value="1"/>
</dbReference>
<dbReference type="AlphaFoldDB" id="A0A8C2SQR0"/>
<dbReference type="Pfam" id="PF03992">
    <property type="entry name" value="ABM"/>
    <property type="match status" value="1"/>
</dbReference>
<evidence type="ECO:0000313" key="4">
    <source>
        <dbReference type="Proteomes" id="UP000694412"/>
    </source>
</evidence>
<reference evidence="3" key="1">
    <citation type="submission" date="2015-11" db="EMBL/GenBank/DDBJ databases">
        <authorList>
            <consortium name="International Coturnix japonica Genome Analysis Consortium"/>
            <person name="Warren W."/>
            <person name="Burt D.W."/>
            <person name="Antin P.B."/>
            <person name="Lanford R."/>
            <person name="Gros J."/>
            <person name="Wilson R.K."/>
        </authorList>
    </citation>
    <scope>NUCLEOTIDE SEQUENCE [LARGE SCALE GENOMIC DNA]</scope>
</reference>
<feature type="compositionally biased region" description="Gly residues" evidence="1">
    <location>
        <begin position="57"/>
        <end position="77"/>
    </location>
</feature>
<dbReference type="InterPro" id="IPR039862">
    <property type="entry name" value="NECAB1/2/3"/>
</dbReference>
<dbReference type="InterPro" id="IPR007138">
    <property type="entry name" value="ABM_dom"/>
</dbReference>
<evidence type="ECO:0000313" key="3">
    <source>
        <dbReference type="Ensembl" id="ENSCJPP00005000627.1"/>
    </source>
</evidence>
<dbReference type="PANTHER" id="PTHR12178:SF2">
    <property type="entry name" value="N-TERMINAL EF-HAND CALCIUM-BINDING PROTEIN 2"/>
    <property type="match status" value="1"/>
</dbReference>
<dbReference type="GeneTree" id="ENSGT00950000183131"/>
<feature type="region of interest" description="Disordered" evidence="1">
    <location>
        <begin position="33"/>
        <end position="79"/>
    </location>
</feature>
<evidence type="ECO:0000259" key="2">
    <source>
        <dbReference type="PROSITE" id="PS51725"/>
    </source>
</evidence>
<evidence type="ECO:0000256" key="1">
    <source>
        <dbReference type="SAM" id="MobiDB-lite"/>
    </source>
</evidence>
<dbReference type="GO" id="GO:0005737">
    <property type="term" value="C:cytoplasm"/>
    <property type="evidence" value="ECO:0007669"/>
    <property type="project" value="TreeGrafter"/>
</dbReference>
<dbReference type="Ensembl" id="ENSCJPT00005001124.1">
    <property type="protein sequence ID" value="ENSCJPP00005000627.1"/>
    <property type="gene ID" value="ENSCJPG00005000709.1"/>
</dbReference>
<dbReference type="SUPFAM" id="SSF54909">
    <property type="entry name" value="Dimeric alpha+beta barrel"/>
    <property type="match status" value="1"/>
</dbReference>
<accession>A0A8C2SQR0</accession>
<reference evidence="3" key="2">
    <citation type="submission" date="2025-08" db="UniProtKB">
        <authorList>
            <consortium name="Ensembl"/>
        </authorList>
    </citation>
    <scope>IDENTIFICATION</scope>
</reference>
<dbReference type="Gene3D" id="3.30.70.100">
    <property type="match status" value="1"/>
</dbReference>
<protein>
    <submittedName>
        <fullName evidence="3">N-terminal EF-hand calcium binding protein 2</fullName>
    </submittedName>
</protein>
<dbReference type="PROSITE" id="PS51725">
    <property type="entry name" value="ABM"/>
    <property type="match status" value="1"/>
</dbReference>